<feature type="compositionally biased region" description="Basic and acidic residues" evidence="1">
    <location>
        <begin position="119"/>
        <end position="131"/>
    </location>
</feature>
<protein>
    <recommendedName>
        <fullName evidence="4">Serine aminopeptidase S33 domain-containing protein</fullName>
    </recommendedName>
</protein>
<dbReference type="SUPFAM" id="SSF53474">
    <property type="entry name" value="alpha/beta-Hydrolases"/>
    <property type="match status" value="1"/>
</dbReference>
<proteinExistence type="predicted"/>
<dbReference type="AlphaFoldDB" id="A0A0D2K290"/>
<evidence type="ECO:0000313" key="3">
    <source>
        <dbReference type="Proteomes" id="UP000054498"/>
    </source>
</evidence>
<gene>
    <name evidence="2" type="ORF">MNEG_3302</name>
</gene>
<feature type="region of interest" description="Disordered" evidence="1">
    <location>
        <begin position="1"/>
        <end position="21"/>
    </location>
</feature>
<evidence type="ECO:0000256" key="1">
    <source>
        <dbReference type="SAM" id="MobiDB-lite"/>
    </source>
</evidence>
<dbReference type="GeneID" id="25736180"/>
<dbReference type="InterPro" id="IPR029058">
    <property type="entry name" value="AB_hydrolase_fold"/>
</dbReference>
<name>A0A0D2K290_9CHLO</name>
<dbReference type="KEGG" id="mng:MNEG_3302"/>
<reference evidence="2 3" key="1">
    <citation type="journal article" date="2013" name="BMC Genomics">
        <title>Reconstruction of the lipid metabolism for the microalga Monoraphidium neglectum from its genome sequence reveals characteristics suitable for biofuel production.</title>
        <authorList>
            <person name="Bogen C."/>
            <person name="Al-Dilaimi A."/>
            <person name="Albersmeier A."/>
            <person name="Wichmann J."/>
            <person name="Grundmann M."/>
            <person name="Rupp O."/>
            <person name="Lauersen K.J."/>
            <person name="Blifernez-Klassen O."/>
            <person name="Kalinowski J."/>
            <person name="Goesmann A."/>
            <person name="Mussgnug J.H."/>
            <person name="Kruse O."/>
        </authorList>
    </citation>
    <scope>NUCLEOTIDE SEQUENCE [LARGE SCALE GENOMIC DNA]</scope>
    <source>
        <strain evidence="2 3">SAG 48.87</strain>
    </source>
</reference>
<feature type="compositionally biased region" description="Low complexity" evidence="1">
    <location>
        <begin position="132"/>
        <end position="150"/>
    </location>
</feature>
<evidence type="ECO:0008006" key="4">
    <source>
        <dbReference type="Google" id="ProtNLM"/>
    </source>
</evidence>
<organism evidence="2 3">
    <name type="scientific">Monoraphidium neglectum</name>
    <dbReference type="NCBI Taxonomy" id="145388"/>
    <lineage>
        <taxon>Eukaryota</taxon>
        <taxon>Viridiplantae</taxon>
        <taxon>Chlorophyta</taxon>
        <taxon>core chlorophytes</taxon>
        <taxon>Chlorophyceae</taxon>
        <taxon>CS clade</taxon>
        <taxon>Sphaeropleales</taxon>
        <taxon>Selenastraceae</taxon>
        <taxon>Monoraphidium</taxon>
    </lineage>
</organism>
<dbReference type="Gene3D" id="3.40.50.1820">
    <property type="entry name" value="alpha/beta hydrolase"/>
    <property type="match status" value="1"/>
</dbReference>
<dbReference type="Proteomes" id="UP000054498">
    <property type="component" value="Unassembled WGS sequence"/>
</dbReference>
<keyword evidence="3" id="KW-1185">Reference proteome</keyword>
<dbReference type="RefSeq" id="XP_013903677.1">
    <property type="nucleotide sequence ID" value="XM_014048223.1"/>
</dbReference>
<dbReference type="EMBL" id="KK100628">
    <property type="protein sequence ID" value="KIZ04658.1"/>
    <property type="molecule type" value="Genomic_DNA"/>
</dbReference>
<dbReference type="OrthoDB" id="2498029at2759"/>
<feature type="region of interest" description="Disordered" evidence="1">
    <location>
        <begin position="119"/>
        <end position="150"/>
    </location>
</feature>
<accession>A0A0D2K290</accession>
<evidence type="ECO:0000313" key="2">
    <source>
        <dbReference type="EMBL" id="KIZ04658.1"/>
    </source>
</evidence>
<sequence>MQLEEDDMTHYLASRPEQPQGGWRNMACARLSAELTLEKYSPITAIPRIEAPVLLVASTQDQLCPYDQVQRAVQLAKKGTLISREVAHFYLTSPEQLPSLMREQVAWLLDVLGLQRAATPEEAHEQAERRAGAAVEAAEGEAGAGEASTD</sequence>